<dbReference type="AlphaFoldDB" id="A0A0A8ZPG0"/>
<protein>
    <submittedName>
        <fullName evidence="1">Uncharacterized protein</fullName>
    </submittedName>
</protein>
<evidence type="ECO:0000313" key="1">
    <source>
        <dbReference type="EMBL" id="JAD39573.1"/>
    </source>
</evidence>
<accession>A0A0A8ZPG0</accession>
<reference evidence="1" key="2">
    <citation type="journal article" date="2015" name="Data Brief">
        <title>Shoot transcriptome of the giant reed, Arundo donax.</title>
        <authorList>
            <person name="Barrero R.A."/>
            <person name="Guerrero F.D."/>
            <person name="Moolhuijzen P."/>
            <person name="Goolsby J.A."/>
            <person name="Tidwell J."/>
            <person name="Bellgard S.E."/>
            <person name="Bellgard M.I."/>
        </authorList>
    </citation>
    <scope>NUCLEOTIDE SEQUENCE</scope>
    <source>
        <tissue evidence="1">Shoot tissue taken approximately 20 cm above the soil surface</tissue>
    </source>
</reference>
<proteinExistence type="predicted"/>
<sequence>MERPLATAVAAGYGTAVVADGTDIVSLVGAI</sequence>
<name>A0A0A8ZPG0_ARUDO</name>
<reference evidence="1" key="1">
    <citation type="submission" date="2014-09" db="EMBL/GenBank/DDBJ databases">
        <authorList>
            <person name="Magalhaes I.L.F."/>
            <person name="Oliveira U."/>
            <person name="Santos F.R."/>
            <person name="Vidigal T.H.D.A."/>
            <person name="Brescovit A.D."/>
            <person name="Santos A.J."/>
        </authorList>
    </citation>
    <scope>NUCLEOTIDE SEQUENCE</scope>
    <source>
        <tissue evidence="1">Shoot tissue taken approximately 20 cm above the soil surface</tissue>
    </source>
</reference>
<organism evidence="1">
    <name type="scientific">Arundo donax</name>
    <name type="common">Giant reed</name>
    <name type="synonym">Donax arundinaceus</name>
    <dbReference type="NCBI Taxonomy" id="35708"/>
    <lineage>
        <taxon>Eukaryota</taxon>
        <taxon>Viridiplantae</taxon>
        <taxon>Streptophyta</taxon>
        <taxon>Embryophyta</taxon>
        <taxon>Tracheophyta</taxon>
        <taxon>Spermatophyta</taxon>
        <taxon>Magnoliopsida</taxon>
        <taxon>Liliopsida</taxon>
        <taxon>Poales</taxon>
        <taxon>Poaceae</taxon>
        <taxon>PACMAD clade</taxon>
        <taxon>Arundinoideae</taxon>
        <taxon>Arundineae</taxon>
        <taxon>Arundo</taxon>
    </lineage>
</organism>
<dbReference type="EMBL" id="GBRH01258322">
    <property type="protein sequence ID" value="JAD39573.1"/>
    <property type="molecule type" value="Transcribed_RNA"/>
</dbReference>